<feature type="domain" description="Reverse transcriptase" evidence="1">
    <location>
        <begin position="123"/>
        <end position="214"/>
    </location>
</feature>
<proteinExistence type="predicted"/>
<evidence type="ECO:0000259" key="1">
    <source>
        <dbReference type="Pfam" id="PF00078"/>
    </source>
</evidence>
<gene>
    <name evidence="2" type="ORF">QN277_002177</name>
</gene>
<accession>A0AAE1TJA3</accession>
<dbReference type="PANTHER" id="PTHR19446">
    <property type="entry name" value="REVERSE TRANSCRIPTASES"/>
    <property type="match status" value="1"/>
</dbReference>
<comment type="caution">
    <text evidence="2">The sequence shown here is derived from an EMBL/GenBank/DDBJ whole genome shotgun (WGS) entry which is preliminary data.</text>
</comment>
<dbReference type="InterPro" id="IPR000477">
    <property type="entry name" value="RT_dom"/>
</dbReference>
<dbReference type="InterPro" id="IPR043502">
    <property type="entry name" value="DNA/RNA_pol_sf"/>
</dbReference>
<dbReference type="Proteomes" id="UP001293593">
    <property type="component" value="Unassembled WGS sequence"/>
</dbReference>
<keyword evidence="3" id="KW-1185">Reference proteome</keyword>
<evidence type="ECO:0000313" key="2">
    <source>
        <dbReference type="EMBL" id="KAK4285485.1"/>
    </source>
</evidence>
<dbReference type="AlphaFoldDB" id="A0AAE1TJA3"/>
<evidence type="ECO:0000313" key="3">
    <source>
        <dbReference type="Proteomes" id="UP001293593"/>
    </source>
</evidence>
<reference evidence="2" key="1">
    <citation type="submission" date="2023-10" db="EMBL/GenBank/DDBJ databases">
        <title>Chromosome-level genome of the transformable northern wattle, Acacia crassicarpa.</title>
        <authorList>
            <person name="Massaro I."/>
            <person name="Sinha N.R."/>
            <person name="Poethig S."/>
            <person name="Leichty A.R."/>
        </authorList>
    </citation>
    <scope>NUCLEOTIDE SEQUENCE</scope>
    <source>
        <strain evidence="2">Acra3RX</strain>
        <tissue evidence="2">Leaf</tissue>
    </source>
</reference>
<dbReference type="Pfam" id="PF00078">
    <property type="entry name" value="RVT_1"/>
    <property type="match status" value="1"/>
</dbReference>
<dbReference type="EMBL" id="JAWXYG010000001">
    <property type="protein sequence ID" value="KAK4285485.1"/>
    <property type="molecule type" value="Genomic_DNA"/>
</dbReference>
<name>A0AAE1TJA3_9FABA</name>
<sequence length="215" mass="24283">MLKDDHGAWVDNDEELKSIVMRHFKNIYCTNVQDFGDMATRSHFPSIDSQVVQGLAAVPSDEEIKGALFSMGSHKAPGVDGFPPLFYKSNWKTVGPTLCDFVKKAFKKEVSLVETNQTLISLIPKRDRVELVSHFRPISLCTVHYKCITKVLAMRLRGIMNDLISPFQASFIKGRCIQDNIVVGQEILHIMGKNRNKKGLMALKIDLEKAYDRIS</sequence>
<organism evidence="2 3">
    <name type="scientific">Acacia crassicarpa</name>
    <name type="common">northern wattle</name>
    <dbReference type="NCBI Taxonomy" id="499986"/>
    <lineage>
        <taxon>Eukaryota</taxon>
        <taxon>Viridiplantae</taxon>
        <taxon>Streptophyta</taxon>
        <taxon>Embryophyta</taxon>
        <taxon>Tracheophyta</taxon>
        <taxon>Spermatophyta</taxon>
        <taxon>Magnoliopsida</taxon>
        <taxon>eudicotyledons</taxon>
        <taxon>Gunneridae</taxon>
        <taxon>Pentapetalae</taxon>
        <taxon>rosids</taxon>
        <taxon>fabids</taxon>
        <taxon>Fabales</taxon>
        <taxon>Fabaceae</taxon>
        <taxon>Caesalpinioideae</taxon>
        <taxon>mimosoid clade</taxon>
        <taxon>Acacieae</taxon>
        <taxon>Acacia</taxon>
    </lineage>
</organism>
<protein>
    <recommendedName>
        <fullName evidence="1">Reverse transcriptase domain-containing protein</fullName>
    </recommendedName>
</protein>
<dbReference type="SUPFAM" id="SSF56672">
    <property type="entry name" value="DNA/RNA polymerases"/>
    <property type="match status" value="1"/>
</dbReference>